<evidence type="ECO:0000256" key="8">
    <source>
        <dbReference type="ARBA" id="ARBA00023242"/>
    </source>
</evidence>
<name>A0A224ZAZ0_9ACAR</name>
<evidence type="ECO:0000256" key="11">
    <source>
        <dbReference type="ARBA" id="ARBA00064140"/>
    </source>
</evidence>
<keyword evidence="2" id="KW-0597">Phosphoprotein</keyword>
<evidence type="ECO:0000256" key="9">
    <source>
        <dbReference type="ARBA" id="ARBA00052069"/>
    </source>
</evidence>
<dbReference type="PROSITE" id="PS00130">
    <property type="entry name" value="U_DNA_GLYCOSYLASE"/>
    <property type="match status" value="1"/>
</dbReference>
<dbReference type="Pfam" id="PF03167">
    <property type="entry name" value="UDG"/>
    <property type="match status" value="1"/>
</dbReference>
<dbReference type="NCBIfam" id="NF003589">
    <property type="entry name" value="PRK05254.1-2"/>
    <property type="match status" value="1"/>
</dbReference>
<evidence type="ECO:0000256" key="3">
    <source>
        <dbReference type="ARBA" id="ARBA00022763"/>
    </source>
</evidence>
<evidence type="ECO:0000259" key="16">
    <source>
        <dbReference type="SMART" id="SM00986"/>
    </source>
</evidence>
<dbReference type="GO" id="GO:0004844">
    <property type="term" value="F:uracil DNA N-glycosylase activity"/>
    <property type="evidence" value="ECO:0007669"/>
    <property type="project" value="UniProtKB-UniRule"/>
</dbReference>
<comment type="catalytic activity">
    <reaction evidence="9">
        <text>a 2'-deoxyuridine in double-stranded DNA + H2O = a 2'-deoxyribose 5'-monophosphate in double-stranded DNA + uracil</text>
        <dbReference type="Rhea" id="RHEA:81455"/>
        <dbReference type="Rhea" id="RHEA-COMP:14231"/>
        <dbReference type="Rhea" id="RHEA-COMP:17071"/>
        <dbReference type="ChEBI" id="CHEBI:15377"/>
        <dbReference type="ChEBI" id="CHEBI:17568"/>
        <dbReference type="ChEBI" id="CHEBI:133902"/>
        <dbReference type="ChEBI" id="CHEBI:139095"/>
    </reaction>
    <physiologicalReaction direction="left-to-right" evidence="9">
        <dbReference type="Rhea" id="RHEA:81456"/>
    </physiologicalReaction>
</comment>
<protein>
    <recommendedName>
        <fullName evidence="12 14">Uracil-DNA glycosylase</fullName>
        <shortName evidence="12">UDG</shortName>
        <ecNumber evidence="12 14">3.2.2.27</ecNumber>
    </recommendedName>
</protein>
<dbReference type="EMBL" id="GFPF01013197">
    <property type="protein sequence ID" value="MAA24343.1"/>
    <property type="molecule type" value="Transcribed_RNA"/>
</dbReference>
<evidence type="ECO:0000313" key="17">
    <source>
        <dbReference type="EMBL" id="MAA24343.1"/>
    </source>
</evidence>
<comment type="similarity">
    <text evidence="1 12 14">Belongs to the uracil-DNA glycosylase (UDG) superfamily. UNG family.</text>
</comment>
<dbReference type="NCBIfam" id="NF003591">
    <property type="entry name" value="PRK05254.1-4"/>
    <property type="match status" value="1"/>
</dbReference>
<dbReference type="CDD" id="cd10027">
    <property type="entry name" value="UDG-F1-like"/>
    <property type="match status" value="1"/>
</dbReference>
<dbReference type="PANTHER" id="PTHR11264">
    <property type="entry name" value="URACIL-DNA GLYCOSYLASE"/>
    <property type="match status" value="1"/>
</dbReference>
<comment type="catalytic activity">
    <reaction evidence="12 14">
        <text>Hydrolyzes single-stranded DNA or mismatched double-stranded DNA and polynucleotides, releasing free uracil.</text>
        <dbReference type="EC" id="3.2.2.27"/>
    </reaction>
</comment>
<evidence type="ECO:0000256" key="15">
    <source>
        <dbReference type="SAM" id="MobiDB-lite"/>
    </source>
</evidence>
<dbReference type="SMART" id="SM00986">
    <property type="entry name" value="UDG"/>
    <property type="match status" value="1"/>
</dbReference>
<comment type="subcellular location">
    <subcellularLocation>
        <location evidence="12">Mitochondrion</location>
    </subcellularLocation>
    <subcellularLocation>
        <location evidence="12">Nucleus</location>
    </subcellularLocation>
</comment>
<keyword evidence="8 12" id="KW-0539">Nucleus</keyword>
<dbReference type="GO" id="GO:0097510">
    <property type="term" value="P:base-excision repair, AP site formation via deaminated base removal"/>
    <property type="evidence" value="ECO:0007669"/>
    <property type="project" value="TreeGrafter"/>
</dbReference>
<evidence type="ECO:0000256" key="10">
    <source>
        <dbReference type="ARBA" id="ARBA00052828"/>
    </source>
</evidence>
<sequence length="297" mass="33494">MPGQKQISAFFKPLASSPKRLLSSEDSVCHEQPIKKPKSEGSSENNAFSPAIDIEKKRLIAKVKLQSRATPIVPADIGLSWFGALEHEFSKEYFAKLNSFVLEERRRYTVYPPHEDVFSWTKSCEVNKVKVVILGQDPYHNPGQAHGLAFSVPKGVAIPMSLLNMYKELANDIPGFQQPSHGNLTGWAQQGVLLLNACLTVRKNTPNSHKDRGWENLTDAVIRHLNQQCSNLVFLLWGSYAQKKGSIIDRKKHQILQCAHPSPLSASRGFFGCRHFSKANEYLTKHRKQPIDWSRLP</sequence>
<dbReference type="InterPro" id="IPR018085">
    <property type="entry name" value="Ura-DNA_Glyclase_AS"/>
</dbReference>
<dbReference type="SUPFAM" id="SSF52141">
    <property type="entry name" value="Uracil-DNA glycosylase-like"/>
    <property type="match status" value="1"/>
</dbReference>
<dbReference type="AlphaFoldDB" id="A0A224ZAZ0"/>
<dbReference type="GO" id="GO:0005654">
    <property type="term" value="C:nucleoplasm"/>
    <property type="evidence" value="ECO:0007669"/>
    <property type="project" value="UniProtKB-ARBA"/>
</dbReference>
<proteinExistence type="inferred from homology"/>
<comment type="subunit">
    <text evidence="11">Interacts with RPA2 subunit of the RPA trimer; this interaction mediates UNG2 recruitment to RPA-coated single-stranded DNA at stalled replication forks. Interacts with PCNA; this interaction mediates UNG2 recruitment to S-phase replication foci. Interacts (via N-terminus) with FAM72A.</text>
</comment>
<evidence type="ECO:0000256" key="5">
    <source>
        <dbReference type="ARBA" id="ARBA00022990"/>
    </source>
</evidence>
<evidence type="ECO:0000256" key="12">
    <source>
        <dbReference type="HAMAP-Rule" id="MF_03166"/>
    </source>
</evidence>
<keyword evidence="4 12" id="KW-0378">Hydrolase</keyword>
<dbReference type="Gene3D" id="3.40.470.10">
    <property type="entry name" value="Uracil-DNA glycosylase-like domain"/>
    <property type="match status" value="1"/>
</dbReference>
<dbReference type="EC" id="3.2.2.27" evidence="12 14"/>
<keyword evidence="6 12" id="KW-0496">Mitochondrion</keyword>
<dbReference type="NCBIfam" id="TIGR00628">
    <property type="entry name" value="ung"/>
    <property type="match status" value="1"/>
</dbReference>
<dbReference type="InterPro" id="IPR036895">
    <property type="entry name" value="Uracil-DNA_glycosylase-like_sf"/>
</dbReference>
<evidence type="ECO:0000256" key="4">
    <source>
        <dbReference type="ARBA" id="ARBA00022801"/>
    </source>
</evidence>
<comment type="function">
    <text evidence="12 14">Excises uracil residues from the DNA which can arise as a result of misincorporation of dUMP residues by DNA polymerase or due to deamination of cytosine.</text>
</comment>
<feature type="compositionally biased region" description="Basic and acidic residues" evidence="15">
    <location>
        <begin position="27"/>
        <end position="41"/>
    </location>
</feature>
<dbReference type="SMART" id="SM00987">
    <property type="entry name" value="UreE_C"/>
    <property type="match status" value="1"/>
</dbReference>
<evidence type="ECO:0000256" key="14">
    <source>
        <dbReference type="RuleBase" id="RU003780"/>
    </source>
</evidence>
<feature type="domain" description="Uracil-DNA glycosylase-like" evidence="16">
    <location>
        <begin position="122"/>
        <end position="283"/>
    </location>
</feature>
<dbReference type="NCBIfam" id="NF003592">
    <property type="entry name" value="PRK05254.1-5"/>
    <property type="match status" value="1"/>
</dbReference>
<comment type="catalytic activity">
    <reaction evidence="10">
        <text>a 2'-deoxyuridine in single-stranded DNA + H2O = a 2'-deoxyribose 5'-monophosphate in single-stranded DNA + uracil</text>
        <dbReference type="Rhea" id="RHEA:81459"/>
        <dbReference type="Rhea" id="RHEA-COMP:12847"/>
        <dbReference type="Rhea" id="RHEA-COMP:19684"/>
        <dbReference type="ChEBI" id="CHEBI:15377"/>
        <dbReference type="ChEBI" id="CHEBI:17568"/>
        <dbReference type="ChEBI" id="CHEBI:133902"/>
        <dbReference type="ChEBI" id="CHEBI:139095"/>
    </reaction>
    <physiologicalReaction direction="left-to-right" evidence="10">
        <dbReference type="Rhea" id="RHEA:81460"/>
    </physiologicalReaction>
</comment>
<dbReference type="HAMAP" id="MF_00148">
    <property type="entry name" value="UDG"/>
    <property type="match status" value="1"/>
</dbReference>
<evidence type="ECO:0000256" key="7">
    <source>
        <dbReference type="ARBA" id="ARBA00023204"/>
    </source>
</evidence>
<dbReference type="InterPro" id="IPR005122">
    <property type="entry name" value="Uracil-DNA_glycosylase-like"/>
</dbReference>
<evidence type="ECO:0000256" key="2">
    <source>
        <dbReference type="ARBA" id="ARBA00022553"/>
    </source>
</evidence>
<evidence type="ECO:0000256" key="13">
    <source>
        <dbReference type="PROSITE-ProRule" id="PRU10072"/>
    </source>
</evidence>
<keyword evidence="5" id="KW-0007">Acetylation</keyword>
<dbReference type="InterPro" id="IPR002043">
    <property type="entry name" value="UDG_fam1"/>
</dbReference>
<reference evidence="17" key="1">
    <citation type="journal article" date="2017" name="Parasit. Vectors">
        <title>Sialotranscriptomics of Rhipicephalus zambeziensis reveals intricate expression profiles of secretory proteins and suggests tight temporal transcriptional regulation during blood-feeding.</title>
        <authorList>
            <person name="de Castro M.H."/>
            <person name="de Klerk D."/>
            <person name="Pienaar R."/>
            <person name="Rees D.J.G."/>
            <person name="Mans B.J."/>
        </authorList>
    </citation>
    <scope>NUCLEOTIDE SEQUENCE</scope>
    <source>
        <tissue evidence="17">Salivary glands</tissue>
    </source>
</reference>
<organism evidence="17">
    <name type="scientific">Rhipicephalus zambeziensis</name>
    <dbReference type="NCBI Taxonomy" id="60191"/>
    <lineage>
        <taxon>Eukaryota</taxon>
        <taxon>Metazoa</taxon>
        <taxon>Ecdysozoa</taxon>
        <taxon>Arthropoda</taxon>
        <taxon>Chelicerata</taxon>
        <taxon>Arachnida</taxon>
        <taxon>Acari</taxon>
        <taxon>Parasitiformes</taxon>
        <taxon>Ixodida</taxon>
        <taxon>Ixodoidea</taxon>
        <taxon>Ixodidae</taxon>
        <taxon>Rhipicephalinae</taxon>
        <taxon>Rhipicephalus</taxon>
        <taxon>Rhipicephalus</taxon>
    </lineage>
</organism>
<dbReference type="PANTHER" id="PTHR11264:SF0">
    <property type="entry name" value="URACIL-DNA GLYCOSYLASE"/>
    <property type="match status" value="1"/>
</dbReference>
<keyword evidence="3 12" id="KW-0227">DNA damage</keyword>
<feature type="active site" description="Proton acceptor" evidence="12 13">
    <location>
        <position position="137"/>
    </location>
</feature>
<keyword evidence="7 12" id="KW-0234">DNA repair</keyword>
<accession>A0A224ZAZ0</accession>
<evidence type="ECO:0000256" key="1">
    <source>
        <dbReference type="ARBA" id="ARBA00008184"/>
    </source>
</evidence>
<feature type="region of interest" description="Disordered" evidence="15">
    <location>
        <begin position="18"/>
        <end position="47"/>
    </location>
</feature>
<dbReference type="NCBIfam" id="NF003588">
    <property type="entry name" value="PRK05254.1-1"/>
    <property type="match status" value="1"/>
</dbReference>
<dbReference type="FunFam" id="3.40.470.10:FF:000004">
    <property type="entry name" value="Uracil-DNA glycosylase"/>
    <property type="match status" value="1"/>
</dbReference>
<dbReference type="GO" id="GO:0005739">
    <property type="term" value="C:mitochondrion"/>
    <property type="evidence" value="ECO:0007669"/>
    <property type="project" value="UniProtKB-SubCell"/>
</dbReference>
<evidence type="ECO:0000256" key="6">
    <source>
        <dbReference type="ARBA" id="ARBA00023128"/>
    </source>
</evidence>